<feature type="compositionally biased region" description="Polar residues" evidence="2">
    <location>
        <begin position="381"/>
        <end position="390"/>
    </location>
</feature>
<reference evidence="5" key="1">
    <citation type="submission" date="2019-05" db="EMBL/GenBank/DDBJ databases">
        <title>Whole genome sequencing of Pseudanabaena catenata USMAC16.</title>
        <authorList>
            <person name="Khan Z."/>
            <person name="Omar W.M."/>
            <person name="Convey P."/>
            <person name="Merican F."/>
            <person name="Najimudin N."/>
        </authorList>
    </citation>
    <scope>NUCLEOTIDE SEQUENCE</scope>
    <source>
        <strain evidence="5">USMAC16</strain>
    </source>
</reference>
<protein>
    <submittedName>
        <fullName evidence="5">Molecular chaperone DnaJ</fullName>
    </submittedName>
</protein>
<sequence length="426" mass="48631">MKLRSAVLPSENSKVKANSALFFLTLLVYVVVGRSIFHHHSVAGKYMNQPKEAKFQFIRFDRGISQYNHDYYAALGFPIVSDPTYIRNVYLRIARILHPDIYGFSADDKAIATQYLAKLVNPAYNALMKEQDRHAYQEIFKLLAKRLMLRSRNIQIHSESACELMCSPSDEVYERLVTEIAKVQYQSLPQILDLTAQISELNLVYILYKEGYQHGAANMPPVLAPMLKPTSPKPHTQNFLPPPSKPSYSYRLQYSSATQEPATQETPTLQNASPQPTSNLTASDETVIQSEAAIDTTIIDERIKTCEINILQNNWKTALQDLRAILRMDENNSKCLALLGVVYTNTHQPEMAKASFKRSLYINPQESLALEHLLELTDPRLNQNKVTKNNSKGDRKPKPTQKPIQKSIQRQGWITDLLEKVSFWRF</sequence>
<accession>A0A9X4MEM4</accession>
<feature type="region of interest" description="Disordered" evidence="2">
    <location>
        <begin position="381"/>
        <end position="408"/>
    </location>
</feature>
<keyword evidence="1" id="KW-0802">TPR repeat</keyword>
<feature type="region of interest" description="Disordered" evidence="2">
    <location>
        <begin position="253"/>
        <end position="285"/>
    </location>
</feature>
<evidence type="ECO:0000313" key="6">
    <source>
        <dbReference type="Proteomes" id="UP001152872"/>
    </source>
</evidence>
<name>A0A9X4MEM4_9CYAN</name>
<feature type="transmembrane region" description="Helical" evidence="3">
    <location>
        <begin position="20"/>
        <end position="37"/>
    </location>
</feature>
<dbReference type="SUPFAM" id="SSF48452">
    <property type="entry name" value="TPR-like"/>
    <property type="match status" value="1"/>
</dbReference>
<dbReference type="InterPro" id="IPR001623">
    <property type="entry name" value="DnaJ_domain"/>
</dbReference>
<organism evidence="5 6">
    <name type="scientific">Pseudanabaena catenata USMAC16</name>
    <dbReference type="NCBI Taxonomy" id="1855837"/>
    <lineage>
        <taxon>Bacteria</taxon>
        <taxon>Bacillati</taxon>
        <taxon>Cyanobacteriota</taxon>
        <taxon>Cyanophyceae</taxon>
        <taxon>Pseudanabaenales</taxon>
        <taxon>Pseudanabaenaceae</taxon>
        <taxon>Pseudanabaena</taxon>
    </lineage>
</organism>
<keyword evidence="3" id="KW-0812">Transmembrane</keyword>
<dbReference type="EMBL" id="VBTY01000182">
    <property type="protein sequence ID" value="MDG3496406.1"/>
    <property type="molecule type" value="Genomic_DNA"/>
</dbReference>
<evidence type="ECO:0000313" key="5">
    <source>
        <dbReference type="EMBL" id="MDG3496406.1"/>
    </source>
</evidence>
<feature type="repeat" description="TPR" evidence="1">
    <location>
        <begin position="333"/>
        <end position="366"/>
    </location>
</feature>
<keyword evidence="3" id="KW-0472">Membrane</keyword>
<evidence type="ECO:0000256" key="3">
    <source>
        <dbReference type="SAM" id="Phobius"/>
    </source>
</evidence>
<dbReference type="Gene3D" id="1.10.287.110">
    <property type="entry name" value="DnaJ domain"/>
    <property type="match status" value="1"/>
</dbReference>
<dbReference type="Proteomes" id="UP001152872">
    <property type="component" value="Unassembled WGS sequence"/>
</dbReference>
<dbReference type="InterPro" id="IPR011990">
    <property type="entry name" value="TPR-like_helical_dom_sf"/>
</dbReference>
<dbReference type="RefSeq" id="WP_009628583.1">
    <property type="nucleotide sequence ID" value="NZ_VBTY01000182.1"/>
</dbReference>
<dbReference type="InterPro" id="IPR036869">
    <property type="entry name" value="J_dom_sf"/>
</dbReference>
<keyword evidence="3" id="KW-1133">Transmembrane helix</keyword>
<dbReference type="SUPFAM" id="SSF46565">
    <property type="entry name" value="Chaperone J-domain"/>
    <property type="match status" value="1"/>
</dbReference>
<dbReference type="PROSITE" id="PS50076">
    <property type="entry name" value="DNAJ_2"/>
    <property type="match status" value="1"/>
</dbReference>
<dbReference type="PROSITE" id="PS50005">
    <property type="entry name" value="TPR"/>
    <property type="match status" value="1"/>
</dbReference>
<evidence type="ECO:0000256" key="1">
    <source>
        <dbReference type="PROSITE-ProRule" id="PRU00339"/>
    </source>
</evidence>
<dbReference type="InterPro" id="IPR019734">
    <property type="entry name" value="TPR_rpt"/>
</dbReference>
<proteinExistence type="predicted"/>
<evidence type="ECO:0000256" key="2">
    <source>
        <dbReference type="SAM" id="MobiDB-lite"/>
    </source>
</evidence>
<evidence type="ECO:0000259" key="4">
    <source>
        <dbReference type="PROSITE" id="PS50076"/>
    </source>
</evidence>
<comment type="caution">
    <text evidence="5">The sequence shown here is derived from an EMBL/GenBank/DDBJ whole genome shotgun (WGS) entry which is preliminary data.</text>
</comment>
<feature type="domain" description="J" evidence="4">
    <location>
        <begin position="70"/>
        <end position="140"/>
    </location>
</feature>
<dbReference type="Gene3D" id="1.25.40.10">
    <property type="entry name" value="Tetratricopeptide repeat domain"/>
    <property type="match status" value="1"/>
</dbReference>
<keyword evidence="6" id="KW-1185">Reference proteome</keyword>
<dbReference type="AlphaFoldDB" id="A0A9X4MEM4"/>
<gene>
    <name evidence="5" type="ORF">FEV09_17855</name>
</gene>